<reference evidence="2" key="1">
    <citation type="submission" date="2023-06" db="EMBL/GenBank/DDBJ databases">
        <authorList>
            <person name="Jiang Y."/>
            <person name="Liu Q."/>
        </authorList>
    </citation>
    <scope>NUCLEOTIDE SEQUENCE</scope>
    <source>
        <strain evidence="2">CGMCC 1.12090</strain>
    </source>
</reference>
<sequence>MAITQSHLVVAEGEIGRDGLACMTVKVKPPPAMQSSATTCGSTSPRLGAVGVYTPLEPLPPPVIIEPVFECQSTVGLSGLLPGASVEIFVTDAGGVTASLGTFCACTSRVDANVGRHMKPGDRIKATQSMINDRWQCGLRGKESPDVAVVPPDSHIKPKIEEKVYEGDPVLHVTNQIEGGTITLLSRASLSDPEEEIGSRPSSRFPEVPLPKPRIHAGQVLRIKQELCGVEEFSDAVVVQGPPPKVDPPKVRKPLFGCGQIVVVDDVLPGATVYIRQTLPYLLPPLSPEYPIGQKWSTGTSVQIEVFPALNPGANVTAYQKVGSILSDRAPWVPATPRTDLLPPTIEGPVKVGDTSVWLSGVVPGAHLRVFNRGTPVGSGSLPGEDGGLGLWWAVPDGAILTATQALCQGESRPSPPRPAVRGAPCEGPLAFNPGKWNVAPHQGCNNCYNYACDIQTDNFAQPGGGVSEVNCNDVGKAAISDGLHVCTTGHCHPCHHRVALVINPGIDYHWYRQGADGLWTHKRGCQAAKDVDESNNPITDPSTADRGPYSNFCGYFCVYKPEVSISGPGCNC</sequence>
<accession>A0ABT8S9P2</accession>
<protein>
    <submittedName>
        <fullName evidence="2">Uncharacterized protein</fullName>
    </submittedName>
</protein>
<evidence type="ECO:0000313" key="3">
    <source>
        <dbReference type="Proteomes" id="UP001169027"/>
    </source>
</evidence>
<dbReference type="Proteomes" id="UP001169027">
    <property type="component" value="Unassembled WGS sequence"/>
</dbReference>
<proteinExistence type="predicted"/>
<evidence type="ECO:0000256" key="1">
    <source>
        <dbReference type="SAM" id="MobiDB-lite"/>
    </source>
</evidence>
<dbReference type="RefSeq" id="WP_301813403.1">
    <property type="nucleotide sequence ID" value="NZ_JAUJZH010000021.1"/>
</dbReference>
<feature type="region of interest" description="Disordered" evidence="1">
    <location>
        <begin position="190"/>
        <end position="209"/>
    </location>
</feature>
<dbReference type="EMBL" id="JAUKVY010000021">
    <property type="protein sequence ID" value="MDO1535629.1"/>
    <property type="molecule type" value="Genomic_DNA"/>
</dbReference>
<organism evidence="2 3">
    <name type="scientific">Variovorax ginsengisoli</name>
    <dbReference type="NCBI Taxonomy" id="363844"/>
    <lineage>
        <taxon>Bacteria</taxon>
        <taxon>Pseudomonadati</taxon>
        <taxon>Pseudomonadota</taxon>
        <taxon>Betaproteobacteria</taxon>
        <taxon>Burkholderiales</taxon>
        <taxon>Comamonadaceae</taxon>
        <taxon>Variovorax</taxon>
    </lineage>
</organism>
<gene>
    <name evidence="2" type="ORF">Q2T77_25425</name>
</gene>
<evidence type="ECO:0000313" key="2">
    <source>
        <dbReference type="EMBL" id="MDO1535629.1"/>
    </source>
</evidence>
<keyword evidence="3" id="KW-1185">Reference proteome</keyword>
<comment type="caution">
    <text evidence="2">The sequence shown here is derived from an EMBL/GenBank/DDBJ whole genome shotgun (WGS) entry which is preliminary data.</text>
</comment>
<name>A0ABT8S9P2_9BURK</name>